<comment type="caution">
    <text evidence="1">The sequence shown here is derived from an EMBL/GenBank/DDBJ whole genome shotgun (WGS) entry which is preliminary data.</text>
</comment>
<reference evidence="1" key="1">
    <citation type="submission" date="2021-01" db="EMBL/GenBank/DDBJ databases">
        <title>Phytophthora aleatoria, a newly-described species from Pinus radiata is distinct from Phytophthora cactorum isolates based on comparative genomics.</title>
        <authorList>
            <person name="Mcdougal R."/>
            <person name="Panda P."/>
            <person name="Williams N."/>
            <person name="Studholme D.J."/>
        </authorList>
    </citation>
    <scope>NUCLEOTIDE SEQUENCE</scope>
    <source>
        <strain evidence="1">NZFS 3830</strain>
    </source>
</reference>
<protein>
    <submittedName>
        <fullName evidence="1">Uncharacterized protein</fullName>
    </submittedName>
</protein>
<gene>
    <name evidence="1" type="ORF">JG687_00013573</name>
</gene>
<dbReference type="Proteomes" id="UP000688947">
    <property type="component" value="Unassembled WGS sequence"/>
</dbReference>
<evidence type="ECO:0000313" key="2">
    <source>
        <dbReference type="Proteomes" id="UP000688947"/>
    </source>
</evidence>
<sequence length="56" mass="6496">MTSVHTGCLTSGTKVEKLSNLLRTIRELVWIRRCPFFRFELVGQVARKRTTSKKKS</sequence>
<proteinExistence type="predicted"/>
<dbReference type="AlphaFoldDB" id="A0A8T1U3W1"/>
<dbReference type="EMBL" id="JAENGZ010001007">
    <property type="protein sequence ID" value="KAG6951504.1"/>
    <property type="molecule type" value="Genomic_DNA"/>
</dbReference>
<accession>A0A8T1U3W1</accession>
<name>A0A8T1U3W1_9STRA</name>
<evidence type="ECO:0000313" key="1">
    <source>
        <dbReference type="EMBL" id="KAG6951504.1"/>
    </source>
</evidence>
<organism evidence="1 2">
    <name type="scientific">Phytophthora cactorum</name>
    <dbReference type="NCBI Taxonomy" id="29920"/>
    <lineage>
        <taxon>Eukaryota</taxon>
        <taxon>Sar</taxon>
        <taxon>Stramenopiles</taxon>
        <taxon>Oomycota</taxon>
        <taxon>Peronosporomycetes</taxon>
        <taxon>Peronosporales</taxon>
        <taxon>Peronosporaceae</taxon>
        <taxon>Phytophthora</taxon>
    </lineage>
</organism>